<dbReference type="PROSITE" id="PS50125">
    <property type="entry name" value="GUANYLATE_CYCLASE_2"/>
    <property type="match status" value="1"/>
</dbReference>
<dbReference type="EC" id="4.6.1.1" evidence="3"/>
<dbReference type="CDD" id="cd00130">
    <property type="entry name" value="PAS"/>
    <property type="match status" value="2"/>
</dbReference>
<dbReference type="SUPFAM" id="SSF55781">
    <property type="entry name" value="GAF domain-like"/>
    <property type="match status" value="1"/>
</dbReference>
<feature type="domain" description="PAS" evidence="18">
    <location>
        <begin position="149"/>
        <end position="194"/>
    </location>
</feature>
<organism evidence="21 22">
    <name type="scientific">Limnofasciculus baicalensis BBK-W-15</name>
    <dbReference type="NCBI Taxonomy" id="2699891"/>
    <lineage>
        <taxon>Bacteria</taxon>
        <taxon>Bacillati</taxon>
        <taxon>Cyanobacteriota</taxon>
        <taxon>Cyanophyceae</taxon>
        <taxon>Coleofasciculales</taxon>
        <taxon>Coleofasciculaceae</taxon>
        <taxon>Limnofasciculus</taxon>
        <taxon>Limnofasciculus baicalensis</taxon>
    </lineage>
</organism>
<dbReference type="FunFam" id="3.30.70.1230:FF:000033">
    <property type="entry name" value="Adenylate cyclase"/>
    <property type="match status" value="1"/>
</dbReference>
<keyword evidence="22" id="KW-1185">Reference proteome</keyword>
<feature type="domain" description="PAC" evidence="19">
    <location>
        <begin position="221"/>
        <end position="273"/>
    </location>
</feature>
<keyword evidence="10" id="KW-1133">Transmembrane helix</keyword>
<keyword evidence="5" id="KW-0812">Transmembrane</keyword>
<evidence type="ECO:0000256" key="3">
    <source>
        <dbReference type="ARBA" id="ARBA00012201"/>
    </source>
</evidence>
<keyword evidence="6" id="KW-0479">Metal-binding</keyword>
<dbReference type="InterPro" id="IPR000700">
    <property type="entry name" value="PAS-assoc_C"/>
</dbReference>
<dbReference type="Proteomes" id="UP001204953">
    <property type="component" value="Unassembled WGS sequence"/>
</dbReference>
<comment type="subunit">
    <text evidence="16">Homodimer. Can also exist as monomer.</text>
</comment>
<evidence type="ECO:0000256" key="6">
    <source>
        <dbReference type="ARBA" id="ARBA00022723"/>
    </source>
</evidence>
<comment type="catalytic activity">
    <reaction evidence="1">
        <text>ATP = 3',5'-cyclic AMP + diphosphate</text>
        <dbReference type="Rhea" id="RHEA:15389"/>
        <dbReference type="ChEBI" id="CHEBI:30616"/>
        <dbReference type="ChEBI" id="CHEBI:33019"/>
        <dbReference type="ChEBI" id="CHEBI:58165"/>
        <dbReference type="EC" id="4.6.1.1"/>
    </reaction>
</comment>
<feature type="domain" description="Guanylate cyclase" evidence="20">
    <location>
        <begin position="617"/>
        <end position="744"/>
    </location>
</feature>
<dbReference type="InterPro" id="IPR001610">
    <property type="entry name" value="PAC"/>
</dbReference>
<dbReference type="PANTHER" id="PTHR11920">
    <property type="entry name" value="GUANYLYL CYCLASE"/>
    <property type="match status" value="1"/>
</dbReference>
<dbReference type="PANTHER" id="PTHR11920:SF335">
    <property type="entry name" value="GUANYLATE CYCLASE"/>
    <property type="match status" value="1"/>
</dbReference>
<dbReference type="Gene3D" id="3.30.70.1230">
    <property type="entry name" value="Nucleotide cyclase"/>
    <property type="match status" value="1"/>
</dbReference>
<evidence type="ECO:0000256" key="17">
    <source>
        <dbReference type="RuleBase" id="RU000405"/>
    </source>
</evidence>
<name>A0AAE3GRA3_9CYAN</name>
<dbReference type="Gene3D" id="3.30.450.40">
    <property type="match status" value="1"/>
</dbReference>
<dbReference type="CDD" id="cd07302">
    <property type="entry name" value="CHD"/>
    <property type="match status" value="1"/>
</dbReference>
<keyword evidence="13 17" id="KW-0456">Lyase</keyword>
<reference evidence="21" key="1">
    <citation type="submission" date="2022-06" db="EMBL/GenBank/DDBJ databases">
        <title>New cyanobacteria of genus Symplocastrum in benthos of Lake Baikal.</title>
        <authorList>
            <person name="Sorokovikova E."/>
            <person name="Tikhonova I."/>
            <person name="Krasnopeev A."/>
            <person name="Evseev P."/>
            <person name="Gladkikh A."/>
            <person name="Belykh O."/>
        </authorList>
    </citation>
    <scope>NUCLEOTIDE SEQUENCE</scope>
    <source>
        <strain evidence="21">BBK-W-15</strain>
    </source>
</reference>
<evidence type="ECO:0000259" key="18">
    <source>
        <dbReference type="PROSITE" id="PS50112"/>
    </source>
</evidence>
<dbReference type="GO" id="GO:0006355">
    <property type="term" value="P:regulation of DNA-templated transcription"/>
    <property type="evidence" value="ECO:0007669"/>
    <property type="project" value="InterPro"/>
</dbReference>
<dbReference type="GO" id="GO:0004016">
    <property type="term" value="F:adenylate cyclase activity"/>
    <property type="evidence" value="ECO:0007669"/>
    <property type="project" value="UniProtKB-EC"/>
</dbReference>
<accession>A0AAE3GRA3</accession>
<evidence type="ECO:0000256" key="5">
    <source>
        <dbReference type="ARBA" id="ARBA00022692"/>
    </source>
</evidence>
<dbReference type="InterPro" id="IPR050401">
    <property type="entry name" value="Cyclic_nucleotide_synthase"/>
</dbReference>
<dbReference type="PROSITE" id="PS00452">
    <property type="entry name" value="GUANYLATE_CYCLASE_1"/>
    <property type="match status" value="1"/>
</dbReference>
<feature type="domain" description="PAS" evidence="18">
    <location>
        <begin position="457"/>
        <end position="527"/>
    </location>
</feature>
<dbReference type="SUPFAM" id="SSF55073">
    <property type="entry name" value="Nucleotide cyclase"/>
    <property type="match status" value="1"/>
</dbReference>
<dbReference type="Pfam" id="PF13426">
    <property type="entry name" value="PAS_9"/>
    <property type="match status" value="1"/>
</dbReference>
<evidence type="ECO:0000256" key="15">
    <source>
        <dbReference type="ARBA" id="ARBA00032637"/>
    </source>
</evidence>
<dbReference type="InterPro" id="IPR013767">
    <property type="entry name" value="PAS_fold"/>
</dbReference>
<gene>
    <name evidence="21" type="ORF">NJ959_12370</name>
</gene>
<dbReference type="InterPro" id="IPR018297">
    <property type="entry name" value="A/G_cyclase_CS"/>
</dbReference>
<dbReference type="InterPro" id="IPR001054">
    <property type="entry name" value="A/G_cyclase"/>
</dbReference>
<dbReference type="NCBIfam" id="TIGR00229">
    <property type="entry name" value="sensory_box"/>
    <property type="match status" value="2"/>
</dbReference>
<keyword evidence="8" id="KW-0067">ATP-binding</keyword>
<dbReference type="EMBL" id="JAMZMM010000102">
    <property type="protein sequence ID" value="MCP2729251.1"/>
    <property type="molecule type" value="Genomic_DNA"/>
</dbReference>
<dbReference type="Pfam" id="PF13185">
    <property type="entry name" value="GAF_2"/>
    <property type="match status" value="1"/>
</dbReference>
<proteinExistence type="inferred from homology"/>
<evidence type="ECO:0000256" key="9">
    <source>
        <dbReference type="ARBA" id="ARBA00022842"/>
    </source>
</evidence>
<protein>
    <recommendedName>
        <fullName evidence="4">Adenylate cyclase</fullName>
        <ecNumber evidence="3">4.6.1.1</ecNumber>
    </recommendedName>
    <alternativeName>
        <fullName evidence="14">ATP pyrophosphate-lyase</fullName>
    </alternativeName>
    <alternativeName>
        <fullName evidence="15">Adenylyl cyclase</fullName>
    </alternativeName>
</protein>
<evidence type="ECO:0000256" key="7">
    <source>
        <dbReference type="ARBA" id="ARBA00022741"/>
    </source>
</evidence>
<evidence type="ECO:0000256" key="13">
    <source>
        <dbReference type="ARBA" id="ARBA00023239"/>
    </source>
</evidence>
<evidence type="ECO:0000256" key="8">
    <source>
        <dbReference type="ARBA" id="ARBA00022840"/>
    </source>
</evidence>
<evidence type="ECO:0000256" key="10">
    <source>
        <dbReference type="ARBA" id="ARBA00022989"/>
    </source>
</evidence>
<evidence type="ECO:0000256" key="4">
    <source>
        <dbReference type="ARBA" id="ARBA00021420"/>
    </source>
</evidence>
<comment type="subcellular location">
    <subcellularLocation>
        <location evidence="2">Membrane</location>
    </subcellularLocation>
</comment>
<dbReference type="GO" id="GO:0005886">
    <property type="term" value="C:plasma membrane"/>
    <property type="evidence" value="ECO:0007669"/>
    <property type="project" value="UniProtKB-ARBA"/>
</dbReference>
<evidence type="ECO:0000256" key="2">
    <source>
        <dbReference type="ARBA" id="ARBA00004370"/>
    </source>
</evidence>
<keyword evidence="11" id="KW-0115">cAMP biosynthesis</keyword>
<dbReference type="GO" id="GO:0035556">
    <property type="term" value="P:intracellular signal transduction"/>
    <property type="evidence" value="ECO:0007669"/>
    <property type="project" value="InterPro"/>
</dbReference>
<dbReference type="Pfam" id="PF00211">
    <property type="entry name" value="Guanylate_cyc"/>
    <property type="match status" value="1"/>
</dbReference>
<evidence type="ECO:0000256" key="16">
    <source>
        <dbReference type="ARBA" id="ARBA00064436"/>
    </source>
</evidence>
<dbReference type="GO" id="GO:0005524">
    <property type="term" value="F:ATP binding"/>
    <property type="evidence" value="ECO:0007669"/>
    <property type="project" value="UniProtKB-KW"/>
</dbReference>
<dbReference type="InterPro" id="IPR029016">
    <property type="entry name" value="GAF-like_dom_sf"/>
</dbReference>
<evidence type="ECO:0000256" key="14">
    <source>
        <dbReference type="ARBA" id="ARBA00032597"/>
    </source>
</evidence>
<dbReference type="SUPFAM" id="SSF55785">
    <property type="entry name" value="PYP-like sensor domain (PAS domain)"/>
    <property type="match status" value="2"/>
</dbReference>
<comment type="caution">
    <text evidence="21">The sequence shown here is derived from an EMBL/GenBank/DDBJ whole genome shotgun (WGS) entry which is preliminary data.</text>
</comment>
<keyword evidence="12" id="KW-0472">Membrane</keyword>
<evidence type="ECO:0000259" key="20">
    <source>
        <dbReference type="PROSITE" id="PS50125"/>
    </source>
</evidence>
<dbReference type="Pfam" id="PF00989">
    <property type="entry name" value="PAS"/>
    <property type="match status" value="1"/>
</dbReference>
<comment type="similarity">
    <text evidence="17">Belongs to the adenylyl cyclase class-4/guanylyl cyclase family.</text>
</comment>
<evidence type="ECO:0000313" key="21">
    <source>
        <dbReference type="EMBL" id="MCP2729251.1"/>
    </source>
</evidence>
<dbReference type="SMART" id="SM00086">
    <property type="entry name" value="PAC"/>
    <property type="match status" value="2"/>
</dbReference>
<dbReference type="GO" id="GO:0046872">
    <property type="term" value="F:metal ion binding"/>
    <property type="evidence" value="ECO:0007669"/>
    <property type="project" value="UniProtKB-KW"/>
</dbReference>
<dbReference type="PROSITE" id="PS50113">
    <property type="entry name" value="PAC"/>
    <property type="match status" value="1"/>
</dbReference>
<dbReference type="InterPro" id="IPR003018">
    <property type="entry name" value="GAF"/>
</dbReference>
<dbReference type="SMART" id="SM00044">
    <property type="entry name" value="CYCc"/>
    <property type="match status" value="1"/>
</dbReference>
<evidence type="ECO:0000256" key="1">
    <source>
        <dbReference type="ARBA" id="ARBA00001593"/>
    </source>
</evidence>
<evidence type="ECO:0000313" key="22">
    <source>
        <dbReference type="Proteomes" id="UP001204953"/>
    </source>
</evidence>
<evidence type="ECO:0000259" key="19">
    <source>
        <dbReference type="PROSITE" id="PS50113"/>
    </source>
</evidence>
<dbReference type="AlphaFoldDB" id="A0AAE3GRA3"/>
<dbReference type="InterPro" id="IPR035965">
    <property type="entry name" value="PAS-like_dom_sf"/>
</dbReference>
<dbReference type="SMART" id="SM00091">
    <property type="entry name" value="PAS"/>
    <property type="match status" value="3"/>
</dbReference>
<keyword evidence="7" id="KW-0547">Nucleotide-binding</keyword>
<sequence>MTSRLKQLLSLLGPLCREYLIVDRDFKILEISLEVQRFADAPDEVVVGKDIRLSFPELIGVEDTLMDILQQRQDGFELNAIGRFSDPNNPLYVDFHIIKNNFVIYDQEQLSENQLIIFFEDVTRRMVLEQTLVQATNETSLLFSSLSASKAYIDKIVDSMADALLVTSPSGIIKTVNYSTQNLFGYRESELIGQPISLIIKDANLLNANNQQHLLSDPSFNHLEVVCLTKTGEKVTIAFSCSVIQTETEGVENFIYIGRDITERQRNQKRLAAQHATTRIISESRTIADALPKIIPAIAETLAWDLGELWIPEIEGDKSQYIANLQSAISNPQLRCVETWITPSIAIPELVDLTQKKTLVGDVGFPGRIWATRSPQWIGDLTQEVNIDRDPILAIAGIHGAFGFPLQDDGEILGVMAFYSTDVQRYDPELLEVMAAIGSQLGQFIKRKQAEAALLESEERYRDLFENASDLIQSVTADGKFMYVNRAWRETLGYSQEKIANMSVFDIIHPDAQVHCLQVLQRVMSGEKIERAKMELLTEDGRKISLEGSINCKFVEGKPIATRAILRDITERLLSEAALRQEQEKSEQLILNILPSPIANRLKQDHRIIADDFAEVTVLFADIVGFTQLSSSISPIVLLDLLNQIFTAFDRLCEEHGLEKIKTIGDAYMVVGGLPNPDPNHVDAIAKMALDMQATIPQFCDHTGKVFNIRIGINTGPVVAGVIGLKKFSYDLWGDTVNIASRMESQGVPGRIQVTAATYARLRDQYCFEERGSIDVKGKGKMITYFLVGPK</sequence>
<dbReference type="PROSITE" id="PS50112">
    <property type="entry name" value="PAS"/>
    <property type="match status" value="2"/>
</dbReference>
<dbReference type="GO" id="GO:0006171">
    <property type="term" value="P:cAMP biosynthetic process"/>
    <property type="evidence" value="ECO:0007669"/>
    <property type="project" value="UniProtKB-KW"/>
</dbReference>
<dbReference type="InterPro" id="IPR000014">
    <property type="entry name" value="PAS"/>
</dbReference>
<dbReference type="InterPro" id="IPR029787">
    <property type="entry name" value="Nucleotide_cyclase"/>
</dbReference>
<dbReference type="Gene3D" id="3.30.450.20">
    <property type="entry name" value="PAS domain"/>
    <property type="match status" value="2"/>
</dbReference>
<evidence type="ECO:0000256" key="12">
    <source>
        <dbReference type="ARBA" id="ARBA00023136"/>
    </source>
</evidence>
<keyword evidence="9" id="KW-0460">Magnesium</keyword>
<evidence type="ECO:0000256" key="11">
    <source>
        <dbReference type="ARBA" id="ARBA00022998"/>
    </source>
</evidence>